<dbReference type="AlphaFoldDB" id="A7TMS4"/>
<feature type="compositionally biased region" description="Acidic residues" evidence="1">
    <location>
        <begin position="376"/>
        <end position="401"/>
    </location>
</feature>
<organism evidence="3">
    <name type="scientific">Vanderwaltozyma polyspora (strain ATCC 22028 / DSM 70294 / BCRC 21397 / CBS 2163 / NBRC 10782 / NRRL Y-8283 / UCD 57-17)</name>
    <name type="common">Kluyveromyces polysporus</name>
    <dbReference type="NCBI Taxonomy" id="436907"/>
    <lineage>
        <taxon>Eukaryota</taxon>
        <taxon>Fungi</taxon>
        <taxon>Dikarya</taxon>
        <taxon>Ascomycota</taxon>
        <taxon>Saccharomycotina</taxon>
        <taxon>Saccharomycetes</taxon>
        <taxon>Saccharomycetales</taxon>
        <taxon>Saccharomycetaceae</taxon>
        <taxon>Vanderwaltozyma</taxon>
    </lineage>
</organism>
<dbReference type="RefSeq" id="XP_001644254.1">
    <property type="nucleotide sequence ID" value="XM_001644204.1"/>
</dbReference>
<dbReference type="EMBL" id="DS480425">
    <property type="protein sequence ID" value="EDO16396.1"/>
    <property type="molecule type" value="Genomic_DNA"/>
</dbReference>
<dbReference type="OMA" id="NIYIHDG"/>
<feature type="compositionally biased region" description="Basic and acidic residues" evidence="1">
    <location>
        <begin position="775"/>
        <end position="795"/>
    </location>
</feature>
<dbReference type="Proteomes" id="UP000000267">
    <property type="component" value="Unassembled WGS sequence"/>
</dbReference>
<feature type="compositionally biased region" description="Polar residues" evidence="1">
    <location>
        <begin position="404"/>
        <end position="435"/>
    </location>
</feature>
<dbReference type="FunCoup" id="A7TMS4">
    <property type="interactions" value="73"/>
</dbReference>
<evidence type="ECO:0000256" key="1">
    <source>
        <dbReference type="SAM" id="MobiDB-lite"/>
    </source>
</evidence>
<name>A7TMS4_VANPO</name>
<feature type="region of interest" description="Disordered" evidence="1">
    <location>
        <begin position="265"/>
        <end position="290"/>
    </location>
</feature>
<keyword evidence="3" id="KW-1185">Reference proteome</keyword>
<dbReference type="HOGENOM" id="CLU_018066_0_0_1"/>
<evidence type="ECO:0000313" key="2">
    <source>
        <dbReference type="EMBL" id="EDO16396.1"/>
    </source>
</evidence>
<dbReference type="GeneID" id="5544579"/>
<reference evidence="2 3" key="1">
    <citation type="journal article" date="2007" name="Proc. Natl. Acad. Sci. U.S.A.">
        <title>Independent sorting-out of thousands of duplicated gene pairs in two yeast species descended from a whole-genome duplication.</title>
        <authorList>
            <person name="Scannell D.R."/>
            <person name="Frank A.C."/>
            <person name="Conant G.C."/>
            <person name="Byrne K.P."/>
            <person name="Woolfit M."/>
            <person name="Wolfe K.H."/>
        </authorList>
    </citation>
    <scope>NUCLEOTIDE SEQUENCE [LARGE SCALE GENOMIC DNA]</scope>
    <source>
        <strain evidence="3">ATCC 22028 / DSM 70294 / BCRC 21397 / CBS 2163 / NBRC 10782 / NRRL Y-8283 / UCD 57-17</strain>
    </source>
</reference>
<sequence>MINDNLESTNHGTRPKVSVKTHESLFLLNYSDIPKFNDQSSNLTIKQFNIYVYIDIPTIDYYNDQLVHNKLWKFNKKFKLSKIKNLLFDSFVNENDNIWNTLVDNNTQINISISSSGSIRYVETIKFLIENTYTKIFKLNPNFNFNDNLNFDIEVSPISKKWFNSFLDKHLINQNLIKFIDIINYQNVTRTNPTNPFKEYFSKLNFKFITNGNDKSTFDTISVVTNSTGVKALLTILSDRPIFSYISEESVDLLKSLQYTDTNSGTTYRRRSDSLDSCGSSEDDTSLKRESSSIMSFQNNLLTSNKDRSVRIRSLSINRNIGKSQVFNFNDMTVLPNHRSELNDIEYNTNNTDSQSINSMKAVAFPEKFQVGGDSSETEFDNDLDDDDDDEEDEEDDETLDNEQGLTLNVPSKLSRASSHVDVTNMRPTNPVSTTKKNRFRSLSLMDPPYKVPFVQTIKNNTNNINLSNSQIITQPQPQRLDQLACPSILTENKDDDEDDEDEIYNITDNEETKRVTNIYIHDGEFEDVMLQASSPYARRNKKRSAISNSVSVDSSAGNNLIPPEFYSRISSPSLSANSSNTSIHNMQYATMSKLDDSSSQSKLFEKNLITKSFEELRKQPSMNSLFSTLIGGYNNDIANPLALNFRSKTRERNATPLLSYKGTQMSSPIYDEEDLMMSGFDEQNPLHEQYTLDLTDCYHSNSDEQDEYGTTDIETLTSKRNSVMRLTDDLSNTTHILEQDENNGDSHSDKSTKNNQFDLNLNLNFKLDVYDKKQNESIDPNKDKPRDSDSQPEIKHKKAFTIDLYGDDDIDNSYAWVLGGNI</sequence>
<dbReference type="OrthoDB" id="4070605at2759"/>
<dbReference type="eggNOG" id="ENOG502QRGG">
    <property type="taxonomic scope" value="Eukaryota"/>
</dbReference>
<gene>
    <name evidence="2" type="ORF">Kpol_1030p4</name>
</gene>
<dbReference type="InParanoid" id="A7TMS4"/>
<evidence type="ECO:0000313" key="3">
    <source>
        <dbReference type="Proteomes" id="UP000000267"/>
    </source>
</evidence>
<accession>A7TMS4</accession>
<dbReference type="PhylomeDB" id="A7TMS4"/>
<proteinExistence type="predicted"/>
<protein>
    <submittedName>
        <fullName evidence="2">Uncharacterized protein</fullName>
    </submittedName>
</protein>
<feature type="region of interest" description="Disordered" evidence="1">
    <location>
        <begin position="734"/>
        <end position="756"/>
    </location>
</feature>
<feature type="region of interest" description="Disordered" evidence="1">
    <location>
        <begin position="370"/>
        <end position="435"/>
    </location>
</feature>
<dbReference type="KEGG" id="vpo:Kpol_1030p4"/>
<feature type="region of interest" description="Disordered" evidence="1">
    <location>
        <begin position="775"/>
        <end position="796"/>
    </location>
</feature>